<organism evidence="2 3">
    <name type="scientific">Aquincola tertiaricarbonis</name>
    <dbReference type="NCBI Taxonomy" id="391953"/>
    <lineage>
        <taxon>Bacteria</taxon>
        <taxon>Pseudomonadati</taxon>
        <taxon>Pseudomonadota</taxon>
        <taxon>Betaproteobacteria</taxon>
        <taxon>Burkholderiales</taxon>
        <taxon>Sphaerotilaceae</taxon>
        <taxon>Aquincola</taxon>
    </lineage>
</organism>
<dbReference type="InterPro" id="IPR008517">
    <property type="entry name" value="GNA1162-like"/>
</dbReference>
<protein>
    <submittedName>
        <fullName evidence="2">DUF799 domain-containing protein</fullName>
    </submittedName>
</protein>
<evidence type="ECO:0000256" key="1">
    <source>
        <dbReference type="SAM" id="SignalP"/>
    </source>
</evidence>
<reference evidence="2" key="1">
    <citation type="submission" date="2022-05" db="EMBL/GenBank/DDBJ databases">
        <title>An RpoN-dependent PEP-CTERM gene is involved in floc formation of an Aquincola tertiaricarbonis strain.</title>
        <authorList>
            <person name="Qiu D."/>
            <person name="Xia M."/>
        </authorList>
    </citation>
    <scope>NUCLEOTIDE SEQUENCE</scope>
    <source>
        <strain evidence="2">RN12</strain>
    </source>
</reference>
<evidence type="ECO:0000313" key="2">
    <source>
        <dbReference type="EMBL" id="URI11827.1"/>
    </source>
</evidence>
<evidence type="ECO:0000313" key="3">
    <source>
        <dbReference type="Proteomes" id="UP001056201"/>
    </source>
</evidence>
<name>A0ABY4SES9_AQUTE</name>
<dbReference type="Gene3D" id="3.40.50.10610">
    <property type="entry name" value="ABC-type transport auxiliary lipoprotein component"/>
    <property type="match status" value="1"/>
</dbReference>
<feature type="chain" id="PRO_5045857718" evidence="1">
    <location>
        <begin position="21"/>
        <end position="225"/>
    </location>
</feature>
<accession>A0ABY4SES9</accession>
<dbReference type="RefSeq" id="WP_250200017.1">
    <property type="nucleotide sequence ID" value="NZ_CP097636.1"/>
</dbReference>
<proteinExistence type="predicted"/>
<dbReference type="EMBL" id="CP097636">
    <property type="protein sequence ID" value="URI11827.1"/>
    <property type="molecule type" value="Genomic_DNA"/>
</dbReference>
<feature type="signal peptide" evidence="1">
    <location>
        <begin position="1"/>
        <end position="20"/>
    </location>
</feature>
<dbReference type="Pfam" id="PF05643">
    <property type="entry name" value="GNA1162-like"/>
    <property type="match status" value="1"/>
</dbReference>
<dbReference type="PROSITE" id="PS51257">
    <property type="entry name" value="PROKAR_LIPOPROTEIN"/>
    <property type="match status" value="1"/>
</dbReference>
<keyword evidence="1" id="KW-0732">Signal</keyword>
<gene>
    <name evidence="2" type="ORF">MW290_15805</name>
</gene>
<sequence length="225" mass="23729">MKKTFSRLGRAGALSLICAAALLGGCATPRQPYDYTAFKQAKPASLLVLPPLNQSPEVKGGIGVWSQATLPLAEAGYYVMPVSLVEETFRENGLTTAADIHALDRAKLRDVFGADAAVYITVQQYGTSYAVVSSNTVVAVEGRIVDLRTGELLWQGKAMASSAEQQQSNQAGLIGLLVQAVVSQIIASSTDAGYRYAGIASQRLLSGGVFNGVLYGPRSPNYGKP</sequence>
<dbReference type="Proteomes" id="UP001056201">
    <property type="component" value="Chromosome 2"/>
</dbReference>
<keyword evidence="3" id="KW-1185">Reference proteome</keyword>